<keyword evidence="3" id="KW-1185">Reference proteome</keyword>
<feature type="transmembrane region" description="Helical" evidence="1">
    <location>
        <begin position="145"/>
        <end position="164"/>
    </location>
</feature>
<dbReference type="RefSeq" id="WP_189242886.1">
    <property type="nucleotide sequence ID" value="NZ_BMQP01000024.1"/>
</dbReference>
<reference evidence="2" key="1">
    <citation type="submission" date="2021-01" db="EMBL/GenBank/DDBJ databases">
        <title>Whole genome shotgun sequence of Planobispora rosea NBRC 15558.</title>
        <authorList>
            <person name="Komaki H."/>
            <person name="Tamura T."/>
        </authorList>
    </citation>
    <scope>NUCLEOTIDE SEQUENCE</scope>
    <source>
        <strain evidence="2">NBRC 15558</strain>
    </source>
</reference>
<feature type="transmembrane region" description="Helical" evidence="1">
    <location>
        <begin position="388"/>
        <end position="408"/>
    </location>
</feature>
<feature type="transmembrane region" description="Helical" evidence="1">
    <location>
        <begin position="44"/>
        <end position="65"/>
    </location>
</feature>
<dbReference type="EMBL" id="BOOI01000021">
    <property type="protein sequence ID" value="GIH84164.1"/>
    <property type="molecule type" value="Genomic_DNA"/>
</dbReference>
<feature type="transmembrane region" description="Helical" evidence="1">
    <location>
        <begin position="288"/>
        <end position="314"/>
    </location>
</feature>
<keyword evidence="1" id="KW-0472">Membrane</keyword>
<feature type="transmembrane region" description="Helical" evidence="1">
    <location>
        <begin position="115"/>
        <end position="133"/>
    </location>
</feature>
<comment type="caution">
    <text evidence="2">The sequence shown here is derived from an EMBL/GenBank/DDBJ whole genome shotgun (WGS) entry which is preliminary data.</text>
</comment>
<dbReference type="AlphaFoldDB" id="A0A8J3RZQ0"/>
<dbReference type="Proteomes" id="UP000655044">
    <property type="component" value="Unassembled WGS sequence"/>
</dbReference>
<feature type="transmembrane region" description="Helical" evidence="1">
    <location>
        <begin position="176"/>
        <end position="195"/>
    </location>
</feature>
<gene>
    <name evidence="2" type="ORF">Pro02_25720</name>
</gene>
<feature type="transmembrane region" description="Helical" evidence="1">
    <location>
        <begin position="334"/>
        <end position="354"/>
    </location>
</feature>
<sequence length="429" mass="44898">MGTSSSSPSRLRRLAVSAGGSVTSQFVTAAGSLALQFIAVRFLGPSAFGAFALLTAVLVTVTSIYTSWVGDSLNVLDRFDPEIRSALATSILVSVSVSAVGGSAFALALRLTTPAGAVLFALLTALWLPQETCRRLLHARLDFNRLVLCDVTYVLVTLSVLGLASVPAGELRLETILAAMCAGSLASLVLVLRLLPREEYRLTRPRLGGMRALSAFAAWRSAQSSLRPLTLLATRVAIDVFASRTVLAAVEAGRLMMAPALTVIAGAGGYLLPTFVRQRDAGTPLRPRNALVASAVLIAGSLACGLLAVAATGLVGPVITGGAFALDAVTVGGWAAYAVSFSATLPLACMATAYRLSRLVFVVRAVETAVGVAAMLILLLLRPDLANLVPYCIGLGGIASGLLLWWHLRRLRNHAQHSTSHPEREPHAI</sequence>
<name>A0A8J3RZQ0_PLARO</name>
<proteinExistence type="predicted"/>
<organism evidence="2 3">
    <name type="scientific">Planobispora rosea</name>
    <dbReference type="NCBI Taxonomy" id="35762"/>
    <lineage>
        <taxon>Bacteria</taxon>
        <taxon>Bacillati</taxon>
        <taxon>Actinomycetota</taxon>
        <taxon>Actinomycetes</taxon>
        <taxon>Streptosporangiales</taxon>
        <taxon>Streptosporangiaceae</taxon>
        <taxon>Planobispora</taxon>
    </lineage>
</organism>
<evidence type="ECO:0008006" key="4">
    <source>
        <dbReference type="Google" id="ProtNLM"/>
    </source>
</evidence>
<evidence type="ECO:0000313" key="2">
    <source>
        <dbReference type="EMBL" id="GIH84164.1"/>
    </source>
</evidence>
<keyword evidence="1" id="KW-1133">Transmembrane helix</keyword>
<accession>A0A8J3RZQ0</accession>
<evidence type="ECO:0000313" key="3">
    <source>
        <dbReference type="Proteomes" id="UP000655044"/>
    </source>
</evidence>
<keyword evidence="1" id="KW-0812">Transmembrane</keyword>
<feature type="transmembrane region" description="Helical" evidence="1">
    <location>
        <begin position="361"/>
        <end position="382"/>
    </location>
</feature>
<evidence type="ECO:0000256" key="1">
    <source>
        <dbReference type="SAM" id="Phobius"/>
    </source>
</evidence>
<protein>
    <recommendedName>
        <fullName evidence="4">Membrane protein involved in the export of O-antigen and teichoic acid</fullName>
    </recommendedName>
</protein>
<feature type="transmembrane region" description="Helical" evidence="1">
    <location>
        <begin position="256"/>
        <end position="276"/>
    </location>
</feature>